<sequence length="537" mass="59296">MPRQDIKSQEINNIYVSQLSGGTGGAGGSGGQEGGGGGPGEGPNFRASTIHLVIQNHLPDTRPQFPVEASGSEEASREFSGAARHMRRHMRARHTPYGAPSLPSTSLPFTASDPHLRVPHPDNYSHPMNRTCFSDLAIRPSQSYNSDWSMDDSFPVFESRPLHEPLRSIHGGTFIAAETVNHRQGDIGIDILHRAVALEALYDSADSFPQPKCHPETRTQMLEGLYNWATQANSARPGICWLHGPAGAGKSAIMQTLCQRLQDEGRLGGAFFFKRGHATRGNAKVLFATLAYQLALNNPNLKALISQGMEKDPSIVGRAMDVQLQRLIVEPCRFLSDSVPPELLIDGLDECDPLQAQAKIIHLINSAVCQHPKAFRFIIASRSEAHIREIFDNTSFNGILHSVNVEQSFEDIRRYFQDEFARIHHEHQHTMADVPIPWPSWNVLEGLVQKSSGYFIYASTVIKFIDDQFSRPTERLEPAALLFPGPGPHVTSSPEWGTPPSRLLMPRYTTTTILTAVDGVHASFPLPLPALRYASDF</sequence>
<evidence type="ECO:0000256" key="2">
    <source>
        <dbReference type="SAM" id="MobiDB-lite"/>
    </source>
</evidence>
<gene>
    <name evidence="4" type="ORF">MVEN_01434200</name>
</gene>
<organism evidence="4 5">
    <name type="scientific">Mycena venus</name>
    <dbReference type="NCBI Taxonomy" id="2733690"/>
    <lineage>
        <taxon>Eukaryota</taxon>
        <taxon>Fungi</taxon>
        <taxon>Dikarya</taxon>
        <taxon>Basidiomycota</taxon>
        <taxon>Agaricomycotina</taxon>
        <taxon>Agaricomycetes</taxon>
        <taxon>Agaricomycetidae</taxon>
        <taxon>Agaricales</taxon>
        <taxon>Marasmiineae</taxon>
        <taxon>Mycenaceae</taxon>
        <taxon>Mycena</taxon>
    </lineage>
</organism>
<evidence type="ECO:0000313" key="5">
    <source>
        <dbReference type="Proteomes" id="UP000620124"/>
    </source>
</evidence>
<dbReference type="PANTHER" id="PTHR10039:SF14">
    <property type="entry name" value="NACHT DOMAIN-CONTAINING PROTEIN"/>
    <property type="match status" value="1"/>
</dbReference>
<evidence type="ECO:0000259" key="3">
    <source>
        <dbReference type="Pfam" id="PF24883"/>
    </source>
</evidence>
<accession>A0A8H7CSZ5</accession>
<proteinExistence type="predicted"/>
<feature type="region of interest" description="Disordered" evidence="2">
    <location>
        <begin position="18"/>
        <end position="46"/>
    </location>
</feature>
<dbReference type="SUPFAM" id="SSF52540">
    <property type="entry name" value="P-loop containing nucleoside triphosphate hydrolases"/>
    <property type="match status" value="1"/>
</dbReference>
<evidence type="ECO:0000313" key="4">
    <source>
        <dbReference type="EMBL" id="KAF7349120.1"/>
    </source>
</evidence>
<dbReference type="OrthoDB" id="4760524at2759"/>
<dbReference type="EMBL" id="JACAZI010000011">
    <property type="protein sequence ID" value="KAF7349120.1"/>
    <property type="molecule type" value="Genomic_DNA"/>
</dbReference>
<dbReference type="Pfam" id="PF24883">
    <property type="entry name" value="NPHP3_N"/>
    <property type="match status" value="1"/>
</dbReference>
<feature type="domain" description="Nephrocystin 3-like N-terminal" evidence="3">
    <location>
        <begin position="227"/>
        <end position="382"/>
    </location>
</feature>
<comment type="caution">
    <text evidence="4">The sequence shown here is derived from an EMBL/GenBank/DDBJ whole genome shotgun (WGS) entry which is preliminary data.</text>
</comment>
<protein>
    <submittedName>
        <fullName evidence="4">Putative nwd2 protein</fullName>
    </submittedName>
</protein>
<reference evidence="4" key="1">
    <citation type="submission" date="2020-05" db="EMBL/GenBank/DDBJ databases">
        <title>Mycena genomes resolve the evolution of fungal bioluminescence.</title>
        <authorList>
            <person name="Tsai I.J."/>
        </authorList>
    </citation>
    <scope>NUCLEOTIDE SEQUENCE</scope>
    <source>
        <strain evidence="4">CCC161011</strain>
    </source>
</reference>
<dbReference type="PANTHER" id="PTHR10039">
    <property type="entry name" value="AMELOGENIN"/>
    <property type="match status" value="1"/>
</dbReference>
<dbReference type="AlphaFoldDB" id="A0A8H7CSZ5"/>
<dbReference type="Gene3D" id="3.40.50.300">
    <property type="entry name" value="P-loop containing nucleotide triphosphate hydrolases"/>
    <property type="match status" value="1"/>
</dbReference>
<evidence type="ECO:0000256" key="1">
    <source>
        <dbReference type="ARBA" id="ARBA00022737"/>
    </source>
</evidence>
<keyword evidence="5" id="KW-1185">Reference proteome</keyword>
<name>A0A8H7CSZ5_9AGAR</name>
<feature type="compositionally biased region" description="Gly residues" evidence="2">
    <location>
        <begin position="21"/>
        <end position="41"/>
    </location>
</feature>
<dbReference type="InterPro" id="IPR027417">
    <property type="entry name" value="P-loop_NTPase"/>
</dbReference>
<keyword evidence="1" id="KW-0677">Repeat</keyword>
<dbReference type="Proteomes" id="UP000620124">
    <property type="component" value="Unassembled WGS sequence"/>
</dbReference>
<dbReference type="InterPro" id="IPR056884">
    <property type="entry name" value="NPHP3-like_N"/>
</dbReference>